<dbReference type="SUPFAM" id="SSF53474">
    <property type="entry name" value="alpha/beta-Hydrolases"/>
    <property type="match status" value="1"/>
</dbReference>
<organism evidence="3 4">
    <name type="scientific">Sphagnurus paluster</name>
    <dbReference type="NCBI Taxonomy" id="117069"/>
    <lineage>
        <taxon>Eukaryota</taxon>
        <taxon>Fungi</taxon>
        <taxon>Dikarya</taxon>
        <taxon>Basidiomycota</taxon>
        <taxon>Agaricomycotina</taxon>
        <taxon>Agaricomycetes</taxon>
        <taxon>Agaricomycetidae</taxon>
        <taxon>Agaricales</taxon>
        <taxon>Tricholomatineae</taxon>
        <taxon>Lyophyllaceae</taxon>
        <taxon>Sphagnurus</taxon>
    </lineage>
</organism>
<feature type="transmembrane region" description="Helical" evidence="2">
    <location>
        <begin position="29"/>
        <end position="49"/>
    </location>
</feature>
<keyword evidence="2" id="KW-0812">Transmembrane</keyword>
<evidence type="ECO:0000256" key="1">
    <source>
        <dbReference type="ARBA" id="ARBA00022801"/>
    </source>
</evidence>
<reference evidence="3" key="1">
    <citation type="submission" date="2021-02" db="EMBL/GenBank/DDBJ databases">
        <authorList>
            <person name="Nieuwenhuis M."/>
            <person name="Van De Peppel L.J.J."/>
        </authorList>
    </citation>
    <scope>NUCLEOTIDE SEQUENCE</scope>
    <source>
        <strain evidence="3">D49</strain>
    </source>
</reference>
<reference evidence="3" key="2">
    <citation type="submission" date="2021-10" db="EMBL/GenBank/DDBJ databases">
        <title>Phylogenomics reveals ancestral predisposition of the termite-cultivated fungus Termitomyces towards a domesticated lifestyle.</title>
        <authorList>
            <person name="Auxier B."/>
            <person name="Grum-Grzhimaylo A."/>
            <person name="Cardenas M.E."/>
            <person name="Lodge J.D."/>
            <person name="Laessoe T."/>
            <person name="Pedersen O."/>
            <person name="Smith M.E."/>
            <person name="Kuyper T.W."/>
            <person name="Franco-Molano E.A."/>
            <person name="Baroni T.J."/>
            <person name="Aanen D.K."/>
        </authorList>
    </citation>
    <scope>NUCLEOTIDE SEQUENCE</scope>
    <source>
        <strain evidence="3">D49</strain>
    </source>
</reference>
<dbReference type="PANTHER" id="PTHR48081">
    <property type="entry name" value="AB HYDROLASE SUPERFAMILY PROTEIN C4A8.06C"/>
    <property type="match status" value="1"/>
</dbReference>
<dbReference type="GO" id="GO:0016787">
    <property type="term" value="F:hydrolase activity"/>
    <property type="evidence" value="ECO:0007669"/>
    <property type="project" value="UniProtKB-KW"/>
</dbReference>
<evidence type="ECO:0000256" key="2">
    <source>
        <dbReference type="SAM" id="Phobius"/>
    </source>
</evidence>
<keyword evidence="2" id="KW-1133">Transmembrane helix</keyword>
<dbReference type="Proteomes" id="UP000717328">
    <property type="component" value="Unassembled WGS sequence"/>
</dbReference>
<dbReference type="EMBL" id="JABCKI010005981">
    <property type="protein sequence ID" value="KAG5636060.1"/>
    <property type="molecule type" value="Genomic_DNA"/>
</dbReference>
<evidence type="ECO:0008006" key="5">
    <source>
        <dbReference type="Google" id="ProtNLM"/>
    </source>
</evidence>
<dbReference type="PANTHER" id="PTHR48081:SF31">
    <property type="entry name" value="STERYL ACETYL HYDROLASE MUG81-RELATED"/>
    <property type="match status" value="1"/>
</dbReference>
<proteinExistence type="predicted"/>
<dbReference type="InterPro" id="IPR019436">
    <property type="entry name" value="Say1-like"/>
</dbReference>
<dbReference type="Gene3D" id="3.40.50.1820">
    <property type="entry name" value="alpha/beta hydrolase"/>
    <property type="match status" value="1"/>
</dbReference>
<accession>A0A9P7K4N0</accession>
<gene>
    <name evidence="3" type="ORF">H0H81_009231</name>
</gene>
<dbReference type="Pfam" id="PF10340">
    <property type="entry name" value="Say1_Mug180"/>
    <property type="match status" value="1"/>
</dbReference>
<dbReference type="InterPro" id="IPR029058">
    <property type="entry name" value="AB_hydrolase_fold"/>
</dbReference>
<evidence type="ECO:0000313" key="3">
    <source>
        <dbReference type="EMBL" id="KAG5636060.1"/>
    </source>
</evidence>
<dbReference type="OrthoDB" id="2152029at2759"/>
<dbReference type="InterPro" id="IPR050300">
    <property type="entry name" value="GDXG_lipolytic_enzyme"/>
</dbReference>
<comment type="caution">
    <text evidence="3">The sequence shown here is derived from an EMBL/GenBank/DDBJ whole genome shotgun (WGS) entry which is preliminary data.</text>
</comment>
<protein>
    <recommendedName>
        <fullName evidence="5">Alpha/beta hydrolase fold-3 domain-containing protein</fullName>
    </recommendedName>
</protein>
<evidence type="ECO:0000313" key="4">
    <source>
        <dbReference type="Proteomes" id="UP000717328"/>
    </source>
</evidence>
<keyword evidence="4" id="KW-1185">Reference proteome</keyword>
<name>A0A9P7K4N0_9AGAR</name>
<dbReference type="AlphaFoldDB" id="A0A9P7K4N0"/>
<keyword evidence="1" id="KW-0378">Hydrolase</keyword>
<keyword evidence="2" id="KW-0472">Membrane</keyword>
<sequence length="377" mass="41544">MATTEDNSHGEDTTFKTDPSYGIASVGEIAGMVLSMVLHLPFVLFWTLITSPYHPNNKHKSWKRVLGDKAFHYLTGKFNVSQLQWALPDTANVYKAWMQSHKMPLVVDELGQNSRLLWVGERRTDRVILYFHGGAYLLSMQECAVDFLKYVRDELKAKNKETGVAILQYSLVTAAPFPTQLHQAVLAVQHLLSMGVQPQNIQITGDSAGGNLALALLSHILHPAPSIPKLTLPAPFAGVYLMSPWVSLSSPPVGSLVTNDQSDIIGVECLAYWGAIVRYGVSADLKPYLEALRAPEGWFNGLEGVVQNLLTTAGGAECLKDDIVVFADTISKAHSGSKFVLQKYGVHNDPHFDFFTREKKKGELTPIIVSFFADGFN</sequence>